<dbReference type="PANTHER" id="PTHR36435:SF1">
    <property type="entry name" value="CAAX AMINO TERMINAL PROTEASE FAMILY PROTEIN"/>
    <property type="match status" value="1"/>
</dbReference>
<feature type="transmembrane region" description="Helical" evidence="1">
    <location>
        <begin position="69"/>
        <end position="91"/>
    </location>
</feature>
<dbReference type="InterPro" id="IPR003675">
    <property type="entry name" value="Rce1/LyrA-like_dom"/>
</dbReference>
<keyword evidence="1" id="KW-0812">Transmembrane</keyword>
<evidence type="ECO:0000313" key="4">
    <source>
        <dbReference type="Proteomes" id="UP001296706"/>
    </source>
</evidence>
<gene>
    <name evidence="3" type="ORF">HF577_15215</name>
</gene>
<evidence type="ECO:0000256" key="1">
    <source>
        <dbReference type="SAM" id="Phobius"/>
    </source>
</evidence>
<keyword evidence="3" id="KW-0482">Metalloprotease</keyword>
<protein>
    <submittedName>
        <fullName evidence="3">CPBP family intramembrane metalloprotease</fullName>
    </submittedName>
</protein>
<feature type="transmembrane region" description="Helical" evidence="1">
    <location>
        <begin position="197"/>
        <end position="216"/>
    </location>
</feature>
<dbReference type="GO" id="GO:0008237">
    <property type="term" value="F:metallopeptidase activity"/>
    <property type="evidence" value="ECO:0007669"/>
    <property type="project" value="UniProtKB-KW"/>
</dbReference>
<comment type="caution">
    <text evidence="3">The sequence shown here is derived from an EMBL/GenBank/DDBJ whole genome shotgun (WGS) entry which is preliminary data.</text>
</comment>
<evidence type="ECO:0000259" key="2">
    <source>
        <dbReference type="Pfam" id="PF02517"/>
    </source>
</evidence>
<dbReference type="PANTHER" id="PTHR36435">
    <property type="entry name" value="SLR1288 PROTEIN"/>
    <property type="match status" value="1"/>
</dbReference>
<keyword evidence="4" id="KW-1185">Reference proteome</keyword>
<keyword evidence="1" id="KW-1133">Transmembrane helix</keyword>
<keyword evidence="3" id="KW-0378">Hydrolase</keyword>
<sequence length="217" mass="22762">MLVEAVFLLTSVLVGWAVLGDVPMVGSLIIALAVPTVLAAGTAVLITVLRGNGPRIDLHLQWSWRDVGLGLAFGLGGLAVTIPASLVYVSIVGQDASSAVGDVFGSIRTGPVLAVVVLVIVVFLAPLCEEIVYRGLLWGGVERLANRWVAFAVTTLLFAMAHFEFTRTPLLLVVAIPIAVARLYSDRLLPSIVAHQVNNLLPGVVLMLGLLGVMPAG</sequence>
<name>A0ABX1RGY6_9PSEU</name>
<organism evidence="3 4">
    <name type="scientific">Pseudonocardia xinjiangensis</name>
    <dbReference type="NCBI Taxonomy" id="75289"/>
    <lineage>
        <taxon>Bacteria</taxon>
        <taxon>Bacillati</taxon>
        <taxon>Actinomycetota</taxon>
        <taxon>Actinomycetes</taxon>
        <taxon>Pseudonocardiales</taxon>
        <taxon>Pseudonocardiaceae</taxon>
        <taxon>Pseudonocardia</taxon>
    </lineage>
</organism>
<feature type="transmembrane region" description="Helical" evidence="1">
    <location>
        <begin position="30"/>
        <end position="49"/>
    </location>
</feature>
<evidence type="ECO:0000313" key="3">
    <source>
        <dbReference type="EMBL" id="NMH78431.1"/>
    </source>
</evidence>
<dbReference type="Pfam" id="PF02517">
    <property type="entry name" value="Rce1-like"/>
    <property type="match status" value="1"/>
</dbReference>
<proteinExistence type="predicted"/>
<reference evidence="3 4" key="1">
    <citation type="submission" date="2020-04" db="EMBL/GenBank/DDBJ databases">
        <authorList>
            <person name="Klaysubun C."/>
            <person name="Duangmal K."/>
            <person name="Lipun K."/>
        </authorList>
    </citation>
    <scope>NUCLEOTIDE SEQUENCE [LARGE SCALE GENOMIC DNA]</scope>
    <source>
        <strain evidence="3 4">JCM 11839</strain>
    </source>
</reference>
<dbReference type="InterPro" id="IPR052710">
    <property type="entry name" value="CAAX_protease"/>
</dbReference>
<feature type="transmembrane region" description="Helical" evidence="1">
    <location>
        <begin position="111"/>
        <end position="132"/>
    </location>
</feature>
<feature type="domain" description="CAAX prenyl protease 2/Lysostaphin resistance protein A-like" evidence="2">
    <location>
        <begin position="113"/>
        <end position="201"/>
    </location>
</feature>
<dbReference type="Proteomes" id="UP001296706">
    <property type="component" value="Unassembled WGS sequence"/>
</dbReference>
<accession>A0ABX1RGY6</accession>
<feature type="transmembrane region" description="Helical" evidence="1">
    <location>
        <begin position="169"/>
        <end position="185"/>
    </location>
</feature>
<feature type="transmembrane region" description="Helical" evidence="1">
    <location>
        <begin position="144"/>
        <end position="163"/>
    </location>
</feature>
<keyword evidence="1" id="KW-0472">Membrane</keyword>
<keyword evidence="3" id="KW-0645">Protease</keyword>
<dbReference type="EMBL" id="JAAXKY010000044">
    <property type="protein sequence ID" value="NMH78431.1"/>
    <property type="molecule type" value="Genomic_DNA"/>
</dbReference>